<name>A0AAV4A102_9GAST</name>
<protein>
    <submittedName>
        <fullName evidence="1">Uncharacterized protein</fullName>
    </submittedName>
</protein>
<reference evidence="1 2" key="1">
    <citation type="journal article" date="2021" name="Elife">
        <title>Chloroplast acquisition without the gene transfer in kleptoplastic sea slugs, Plakobranchus ocellatus.</title>
        <authorList>
            <person name="Maeda T."/>
            <person name="Takahashi S."/>
            <person name="Yoshida T."/>
            <person name="Shimamura S."/>
            <person name="Takaki Y."/>
            <person name="Nagai Y."/>
            <person name="Toyoda A."/>
            <person name="Suzuki Y."/>
            <person name="Arimoto A."/>
            <person name="Ishii H."/>
            <person name="Satoh N."/>
            <person name="Nishiyama T."/>
            <person name="Hasebe M."/>
            <person name="Maruyama T."/>
            <person name="Minagawa J."/>
            <person name="Obokata J."/>
            <person name="Shigenobu S."/>
        </authorList>
    </citation>
    <scope>NUCLEOTIDE SEQUENCE [LARGE SCALE GENOMIC DNA]</scope>
</reference>
<dbReference type="EMBL" id="BLXT01003273">
    <property type="protein sequence ID" value="GFO01279.1"/>
    <property type="molecule type" value="Genomic_DNA"/>
</dbReference>
<sequence length="141" mass="16371">MWLLTYRHDFKDSPRFFKKSFLLRDFPPIQMSGSFFSSDYLSQKEIHSVILIFAYIVRRSQKHLSEMRSVLVTFDSLLIFMSCGQRTVPSEYEPNWCLDGVVDAVHERQEQSTTINAACRMASGMSRVLDLVYTMLPSLIS</sequence>
<comment type="caution">
    <text evidence="1">The sequence shown here is derived from an EMBL/GenBank/DDBJ whole genome shotgun (WGS) entry which is preliminary data.</text>
</comment>
<evidence type="ECO:0000313" key="1">
    <source>
        <dbReference type="EMBL" id="GFO01279.1"/>
    </source>
</evidence>
<dbReference type="Proteomes" id="UP000735302">
    <property type="component" value="Unassembled WGS sequence"/>
</dbReference>
<organism evidence="1 2">
    <name type="scientific">Plakobranchus ocellatus</name>
    <dbReference type="NCBI Taxonomy" id="259542"/>
    <lineage>
        <taxon>Eukaryota</taxon>
        <taxon>Metazoa</taxon>
        <taxon>Spiralia</taxon>
        <taxon>Lophotrochozoa</taxon>
        <taxon>Mollusca</taxon>
        <taxon>Gastropoda</taxon>
        <taxon>Heterobranchia</taxon>
        <taxon>Euthyneura</taxon>
        <taxon>Panpulmonata</taxon>
        <taxon>Sacoglossa</taxon>
        <taxon>Placobranchoidea</taxon>
        <taxon>Plakobranchidae</taxon>
        <taxon>Plakobranchus</taxon>
    </lineage>
</organism>
<evidence type="ECO:0000313" key="2">
    <source>
        <dbReference type="Proteomes" id="UP000735302"/>
    </source>
</evidence>
<dbReference type="AlphaFoldDB" id="A0AAV4A102"/>
<gene>
    <name evidence="1" type="ORF">PoB_002778400</name>
</gene>
<proteinExistence type="predicted"/>
<accession>A0AAV4A102</accession>
<keyword evidence="2" id="KW-1185">Reference proteome</keyword>